<dbReference type="PANTHER" id="PTHR34406:SF1">
    <property type="entry name" value="PROTEIN YCEI"/>
    <property type="match status" value="1"/>
</dbReference>
<dbReference type="RefSeq" id="WP_089828845.1">
    <property type="nucleotide sequence ID" value="NZ_FNBN01000001.1"/>
</dbReference>
<name>A0A1G7I5G4_CHIFI</name>
<protein>
    <submittedName>
        <fullName evidence="3">YceI-like domain-containing protein</fullName>
    </submittedName>
</protein>
<dbReference type="EMBL" id="FNBN01000001">
    <property type="protein sequence ID" value="SDF07694.1"/>
    <property type="molecule type" value="Genomic_DNA"/>
</dbReference>
<feature type="signal peptide" evidence="1">
    <location>
        <begin position="1"/>
        <end position="19"/>
    </location>
</feature>
<proteinExistence type="predicted"/>
<dbReference type="InterPro" id="IPR007372">
    <property type="entry name" value="Lipid/polyisoprenoid-bd_YceI"/>
</dbReference>
<dbReference type="STRING" id="104663.SAMN04488121_101719"/>
<dbReference type="SUPFAM" id="SSF101874">
    <property type="entry name" value="YceI-like"/>
    <property type="match status" value="1"/>
</dbReference>
<evidence type="ECO:0000313" key="4">
    <source>
        <dbReference type="Proteomes" id="UP000199045"/>
    </source>
</evidence>
<keyword evidence="1" id="KW-0732">Signal</keyword>
<dbReference type="Proteomes" id="UP000199045">
    <property type="component" value="Unassembled WGS sequence"/>
</dbReference>
<dbReference type="PANTHER" id="PTHR34406">
    <property type="entry name" value="PROTEIN YCEI"/>
    <property type="match status" value="1"/>
</dbReference>
<dbReference type="InterPro" id="IPR036761">
    <property type="entry name" value="TTHA0802/YceI-like_sf"/>
</dbReference>
<evidence type="ECO:0000313" key="3">
    <source>
        <dbReference type="EMBL" id="SDF07694.1"/>
    </source>
</evidence>
<organism evidence="3 4">
    <name type="scientific">Chitinophaga filiformis</name>
    <name type="common">Myxococcus filiformis</name>
    <name type="synonym">Flexibacter filiformis</name>
    <dbReference type="NCBI Taxonomy" id="104663"/>
    <lineage>
        <taxon>Bacteria</taxon>
        <taxon>Pseudomonadati</taxon>
        <taxon>Bacteroidota</taxon>
        <taxon>Chitinophagia</taxon>
        <taxon>Chitinophagales</taxon>
        <taxon>Chitinophagaceae</taxon>
        <taxon>Chitinophaga</taxon>
    </lineage>
</organism>
<reference evidence="3 4" key="1">
    <citation type="submission" date="2016-10" db="EMBL/GenBank/DDBJ databases">
        <authorList>
            <person name="de Groot N.N."/>
        </authorList>
    </citation>
    <scope>NUCLEOTIDE SEQUENCE [LARGE SCALE GENOMIC DNA]</scope>
    <source>
        <strain evidence="3 4">DSM 527</strain>
    </source>
</reference>
<accession>A0A1G7I5G4</accession>
<dbReference type="AlphaFoldDB" id="A0A1G7I5G4"/>
<gene>
    <name evidence="3" type="ORF">SAMN04488121_101719</name>
</gene>
<feature type="domain" description="Lipid/polyisoprenoid-binding YceI-like" evidence="2">
    <location>
        <begin position="51"/>
        <end position="175"/>
    </location>
</feature>
<dbReference type="Pfam" id="PF04264">
    <property type="entry name" value="YceI"/>
    <property type="match status" value="1"/>
</dbReference>
<evidence type="ECO:0000256" key="1">
    <source>
        <dbReference type="SAM" id="SignalP"/>
    </source>
</evidence>
<sequence length="181" mass="19886">MKQIITMLAGLFLAHAGFAQDVFTCRNTALSFFSATPVEDIDATSDKGVSAINLKTGDVYFKVAVNSFKFKKQLMEEHFNENYLESDKYPHAVFKGKLVSPPDLHKDGTYEVVVDGTLSLHGVDKPYHEKATITVKDGKPSANAKFNVKLADHHIKIPTLVIKNIAEVVEVTVKAAYTAAT</sequence>
<dbReference type="Gene3D" id="2.40.128.110">
    <property type="entry name" value="Lipid/polyisoprenoid-binding, YceI-like"/>
    <property type="match status" value="1"/>
</dbReference>
<evidence type="ECO:0000259" key="2">
    <source>
        <dbReference type="Pfam" id="PF04264"/>
    </source>
</evidence>
<feature type="chain" id="PRO_5011620525" evidence="1">
    <location>
        <begin position="20"/>
        <end position="181"/>
    </location>
</feature>
<dbReference type="OrthoDB" id="116832at2"/>